<protein>
    <submittedName>
        <fullName evidence="3">Acetyl esterase</fullName>
    </submittedName>
</protein>
<dbReference type="Gene3D" id="3.40.50.1820">
    <property type="entry name" value="alpha/beta hydrolase"/>
    <property type="match status" value="1"/>
</dbReference>
<dbReference type="RefSeq" id="WP_106189563.1">
    <property type="nucleotide sequence ID" value="NZ_PVTF01000007.1"/>
</dbReference>
<dbReference type="InterPro" id="IPR029058">
    <property type="entry name" value="AB_hydrolase_fold"/>
</dbReference>
<dbReference type="InterPro" id="IPR013094">
    <property type="entry name" value="AB_hydrolase_3"/>
</dbReference>
<proteinExistence type="predicted"/>
<name>A0A2T0T1V6_9PSEU</name>
<evidence type="ECO:0000313" key="3">
    <source>
        <dbReference type="EMBL" id="PRY39642.1"/>
    </source>
</evidence>
<accession>A0A2T0T1V6</accession>
<reference evidence="3 4" key="1">
    <citation type="submission" date="2018-03" db="EMBL/GenBank/DDBJ databases">
        <title>Genomic Encyclopedia of Archaeal and Bacterial Type Strains, Phase II (KMG-II): from individual species to whole genera.</title>
        <authorList>
            <person name="Goeker M."/>
        </authorList>
    </citation>
    <scope>NUCLEOTIDE SEQUENCE [LARGE SCALE GENOMIC DNA]</scope>
    <source>
        <strain evidence="3 4">DSM 44720</strain>
    </source>
</reference>
<dbReference type="Pfam" id="PF07859">
    <property type="entry name" value="Abhydrolase_3"/>
    <property type="match status" value="1"/>
</dbReference>
<dbReference type="GO" id="GO:0016787">
    <property type="term" value="F:hydrolase activity"/>
    <property type="evidence" value="ECO:0007669"/>
    <property type="project" value="UniProtKB-KW"/>
</dbReference>
<comment type="caution">
    <text evidence="3">The sequence shown here is derived from an EMBL/GenBank/DDBJ whole genome shotgun (WGS) entry which is preliminary data.</text>
</comment>
<dbReference type="PANTHER" id="PTHR48081:SF8">
    <property type="entry name" value="ALPHA_BETA HYDROLASE FOLD-3 DOMAIN-CONTAINING PROTEIN-RELATED"/>
    <property type="match status" value="1"/>
</dbReference>
<dbReference type="OrthoDB" id="3206739at2"/>
<dbReference type="EMBL" id="PVTF01000007">
    <property type="protein sequence ID" value="PRY39642.1"/>
    <property type="molecule type" value="Genomic_DNA"/>
</dbReference>
<organism evidence="3 4">
    <name type="scientific">Umezawaea tangerina</name>
    <dbReference type="NCBI Taxonomy" id="84725"/>
    <lineage>
        <taxon>Bacteria</taxon>
        <taxon>Bacillati</taxon>
        <taxon>Actinomycetota</taxon>
        <taxon>Actinomycetes</taxon>
        <taxon>Pseudonocardiales</taxon>
        <taxon>Pseudonocardiaceae</taxon>
        <taxon>Umezawaea</taxon>
    </lineage>
</organism>
<dbReference type="Proteomes" id="UP000239494">
    <property type="component" value="Unassembled WGS sequence"/>
</dbReference>
<feature type="domain" description="Alpha/beta hydrolase fold-3" evidence="2">
    <location>
        <begin position="82"/>
        <end position="283"/>
    </location>
</feature>
<evidence type="ECO:0000256" key="1">
    <source>
        <dbReference type="ARBA" id="ARBA00022801"/>
    </source>
</evidence>
<evidence type="ECO:0000313" key="4">
    <source>
        <dbReference type="Proteomes" id="UP000239494"/>
    </source>
</evidence>
<dbReference type="SUPFAM" id="SSF53474">
    <property type="entry name" value="alpha/beta-Hydrolases"/>
    <property type="match status" value="1"/>
</dbReference>
<dbReference type="PANTHER" id="PTHR48081">
    <property type="entry name" value="AB HYDROLASE SUPERFAMILY PROTEIN C4A8.06C"/>
    <property type="match status" value="1"/>
</dbReference>
<gene>
    <name evidence="3" type="ORF">CLV43_107229</name>
</gene>
<dbReference type="AlphaFoldDB" id="A0A2T0T1V6"/>
<keyword evidence="4" id="KW-1185">Reference proteome</keyword>
<evidence type="ECO:0000259" key="2">
    <source>
        <dbReference type="Pfam" id="PF07859"/>
    </source>
</evidence>
<sequence length="323" mass="34389">MHEMPIDPDVVALLDELGPPSPVRAADLSAEDLRQGMRDAIAIFTRGADPVAVHHVTDEQVPGGGGKIPVRVYRPRTPTAVVVYLHGGSWLAGGVDTHDLVTRRLCRDTGAVVVSVDYRMVPEHPFPAPFEDAYDAAVWAASLRPELPFLVAGDSAGGTLAACVALRARDEGGPRIDAQVLVYPGVDDDFATPSMLAFQDGPGMRLEDIAFVIRQYASHERALGSPYALPGRATSLAGLPPAVVVVAGHDMLRSAEEDYARRLLEAGVPAVVQLDPELVHGWIEFAPRVPAADRAFGRLVGAVNDLIGRAGDPGERRLVEESG</sequence>
<dbReference type="InterPro" id="IPR050300">
    <property type="entry name" value="GDXG_lipolytic_enzyme"/>
</dbReference>
<keyword evidence="1" id="KW-0378">Hydrolase</keyword>